<organism evidence="1">
    <name type="scientific">Arundo donax</name>
    <name type="common">Giant reed</name>
    <name type="synonym">Donax arundinaceus</name>
    <dbReference type="NCBI Taxonomy" id="35708"/>
    <lineage>
        <taxon>Eukaryota</taxon>
        <taxon>Viridiplantae</taxon>
        <taxon>Streptophyta</taxon>
        <taxon>Embryophyta</taxon>
        <taxon>Tracheophyta</taxon>
        <taxon>Spermatophyta</taxon>
        <taxon>Magnoliopsida</taxon>
        <taxon>Liliopsida</taxon>
        <taxon>Poales</taxon>
        <taxon>Poaceae</taxon>
        <taxon>PACMAD clade</taxon>
        <taxon>Arundinoideae</taxon>
        <taxon>Arundineae</taxon>
        <taxon>Arundo</taxon>
    </lineage>
</organism>
<reference evidence="1" key="1">
    <citation type="submission" date="2014-09" db="EMBL/GenBank/DDBJ databases">
        <authorList>
            <person name="Magalhaes I.L.F."/>
            <person name="Oliveira U."/>
            <person name="Santos F.R."/>
            <person name="Vidigal T.H.D.A."/>
            <person name="Brescovit A.D."/>
            <person name="Santos A.J."/>
        </authorList>
    </citation>
    <scope>NUCLEOTIDE SEQUENCE</scope>
    <source>
        <tissue evidence="1">Shoot tissue taken approximately 20 cm above the soil surface</tissue>
    </source>
</reference>
<evidence type="ECO:0000313" key="1">
    <source>
        <dbReference type="EMBL" id="JAD46684.1"/>
    </source>
</evidence>
<name>A0A0A9TAK2_ARUDO</name>
<reference evidence="1" key="2">
    <citation type="journal article" date="2015" name="Data Brief">
        <title>Shoot transcriptome of the giant reed, Arundo donax.</title>
        <authorList>
            <person name="Barrero R.A."/>
            <person name="Guerrero F.D."/>
            <person name="Moolhuijzen P."/>
            <person name="Goolsby J.A."/>
            <person name="Tidwell J."/>
            <person name="Bellgard S.E."/>
            <person name="Bellgard M.I."/>
        </authorList>
    </citation>
    <scope>NUCLEOTIDE SEQUENCE</scope>
    <source>
        <tissue evidence="1">Shoot tissue taken approximately 20 cm above the soil surface</tissue>
    </source>
</reference>
<protein>
    <submittedName>
        <fullName evidence="1">Uncharacterized protein</fullName>
    </submittedName>
</protein>
<sequence length="14" mass="1693">MLVPWKTESTCRLE</sequence>
<dbReference type="EMBL" id="GBRH01251211">
    <property type="protein sequence ID" value="JAD46684.1"/>
    <property type="molecule type" value="Transcribed_RNA"/>
</dbReference>
<proteinExistence type="predicted"/>
<accession>A0A0A9TAK2</accession>